<evidence type="ECO:0000256" key="2">
    <source>
        <dbReference type="ARBA" id="ARBA00007353"/>
    </source>
</evidence>
<dbReference type="RefSeq" id="WP_152126153.1">
    <property type="nucleotide sequence ID" value="NZ_WELI01000010.1"/>
</dbReference>
<evidence type="ECO:0000256" key="4">
    <source>
        <dbReference type="ARBA" id="ARBA00022723"/>
    </source>
</evidence>
<protein>
    <recommendedName>
        <fullName evidence="10">Purine nucleoside phosphorylase</fullName>
    </recommendedName>
</protein>
<dbReference type="PANTHER" id="PTHR30616:SF2">
    <property type="entry name" value="PURINE NUCLEOSIDE PHOSPHORYLASE LACC1"/>
    <property type="match status" value="1"/>
</dbReference>
<accession>A0A7J5TU35</accession>
<dbReference type="GO" id="GO:0005507">
    <property type="term" value="F:copper ion binding"/>
    <property type="evidence" value="ECO:0007669"/>
    <property type="project" value="TreeGrafter"/>
</dbReference>
<dbReference type="InterPro" id="IPR038371">
    <property type="entry name" value="Cu_polyphenol_OxRdtase_sf"/>
</dbReference>
<dbReference type="PANTHER" id="PTHR30616">
    <property type="entry name" value="UNCHARACTERIZED PROTEIN YFIH"/>
    <property type="match status" value="1"/>
</dbReference>
<dbReference type="CDD" id="cd16833">
    <property type="entry name" value="YfiH"/>
    <property type="match status" value="1"/>
</dbReference>
<evidence type="ECO:0000313" key="12">
    <source>
        <dbReference type="Proteomes" id="UP000488299"/>
    </source>
</evidence>
<organism evidence="11 12">
    <name type="scientific">Rudanella paleaurantiibacter</name>
    <dbReference type="NCBI Taxonomy" id="2614655"/>
    <lineage>
        <taxon>Bacteria</taxon>
        <taxon>Pseudomonadati</taxon>
        <taxon>Bacteroidota</taxon>
        <taxon>Cytophagia</taxon>
        <taxon>Cytophagales</taxon>
        <taxon>Cytophagaceae</taxon>
        <taxon>Rudanella</taxon>
    </lineage>
</organism>
<keyword evidence="3" id="KW-0808">Transferase</keyword>
<keyword evidence="4" id="KW-0479">Metal-binding</keyword>
<comment type="similarity">
    <text evidence="2 10">Belongs to the purine nucleoside phosphorylase YfiH/LACC1 family.</text>
</comment>
<gene>
    <name evidence="11" type="primary">pgeF</name>
    <name evidence="11" type="ORF">F5984_20795</name>
</gene>
<evidence type="ECO:0000256" key="5">
    <source>
        <dbReference type="ARBA" id="ARBA00022801"/>
    </source>
</evidence>
<evidence type="ECO:0000256" key="1">
    <source>
        <dbReference type="ARBA" id="ARBA00000553"/>
    </source>
</evidence>
<evidence type="ECO:0000256" key="9">
    <source>
        <dbReference type="ARBA" id="ARBA00049893"/>
    </source>
</evidence>
<dbReference type="SUPFAM" id="SSF64438">
    <property type="entry name" value="CNF1/YfiH-like putative cysteine hydrolases"/>
    <property type="match status" value="1"/>
</dbReference>
<comment type="catalytic activity">
    <reaction evidence="8">
        <text>adenosine + phosphate = alpha-D-ribose 1-phosphate + adenine</text>
        <dbReference type="Rhea" id="RHEA:27642"/>
        <dbReference type="ChEBI" id="CHEBI:16335"/>
        <dbReference type="ChEBI" id="CHEBI:16708"/>
        <dbReference type="ChEBI" id="CHEBI:43474"/>
        <dbReference type="ChEBI" id="CHEBI:57720"/>
        <dbReference type="EC" id="2.4.2.1"/>
    </reaction>
    <physiologicalReaction direction="left-to-right" evidence="8">
        <dbReference type="Rhea" id="RHEA:27643"/>
    </physiologicalReaction>
</comment>
<keyword evidence="5" id="KW-0378">Hydrolase</keyword>
<dbReference type="InterPro" id="IPR011324">
    <property type="entry name" value="Cytotoxic_necrot_fac-like_cat"/>
</dbReference>
<evidence type="ECO:0000256" key="6">
    <source>
        <dbReference type="ARBA" id="ARBA00022833"/>
    </source>
</evidence>
<comment type="caution">
    <text evidence="11">The sequence shown here is derived from an EMBL/GenBank/DDBJ whole genome shotgun (WGS) entry which is preliminary data.</text>
</comment>
<dbReference type="Pfam" id="PF02578">
    <property type="entry name" value="Cu-oxidase_4"/>
    <property type="match status" value="1"/>
</dbReference>
<keyword evidence="6" id="KW-0862">Zinc</keyword>
<dbReference type="Gene3D" id="3.60.140.10">
    <property type="entry name" value="CNF1/YfiH-like putative cysteine hydrolases"/>
    <property type="match status" value="1"/>
</dbReference>
<evidence type="ECO:0000256" key="8">
    <source>
        <dbReference type="ARBA" id="ARBA00048968"/>
    </source>
</evidence>
<dbReference type="GO" id="GO:0016787">
    <property type="term" value="F:hydrolase activity"/>
    <property type="evidence" value="ECO:0007669"/>
    <property type="project" value="UniProtKB-KW"/>
</dbReference>
<dbReference type="Proteomes" id="UP000488299">
    <property type="component" value="Unassembled WGS sequence"/>
</dbReference>
<evidence type="ECO:0000256" key="7">
    <source>
        <dbReference type="ARBA" id="ARBA00047989"/>
    </source>
</evidence>
<dbReference type="InterPro" id="IPR003730">
    <property type="entry name" value="Cu_polyphenol_OxRdtase"/>
</dbReference>
<dbReference type="AlphaFoldDB" id="A0A7J5TU35"/>
<comment type="catalytic activity">
    <reaction evidence="1">
        <text>inosine + phosphate = alpha-D-ribose 1-phosphate + hypoxanthine</text>
        <dbReference type="Rhea" id="RHEA:27646"/>
        <dbReference type="ChEBI" id="CHEBI:17368"/>
        <dbReference type="ChEBI" id="CHEBI:17596"/>
        <dbReference type="ChEBI" id="CHEBI:43474"/>
        <dbReference type="ChEBI" id="CHEBI:57720"/>
        <dbReference type="EC" id="2.4.2.1"/>
    </reaction>
    <physiologicalReaction direction="left-to-right" evidence="1">
        <dbReference type="Rhea" id="RHEA:27647"/>
    </physiologicalReaction>
</comment>
<evidence type="ECO:0000313" key="11">
    <source>
        <dbReference type="EMBL" id="KAB7727515.1"/>
    </source>
</evidence>
<sequence length="254" mass="28078">MFSTSEKPLFRAPALFSSFSTLIAAESTRHGGVSPAPYQSLNLGLNTADNPRFVEENRLRFFSALGINPERVATSHQVHGKEILEATQPGRYDGYDALMTNQPDLYVAVSIADCVPILVYDGKNKAVAAIHAGWKGTVAELVRLTLETMQQQYGTRPGDCYAYVGTCIDETSFEVGPEVAEKFAPEFKRVDEFTQRTFVNLRSANTRQLTNFGIPTAQIALSTYSTVLNNEDYFSHRYENGQTGRLMAVIGLKS</sequence>
<name>A0A7J5TU35_9BACT</name>
<comment type="catalytic activity">
    <reaction evidence="9">
        <text>S-methyl-5'-thioadenosine + phosphate = 5-(methylsulfanyl)-alpha-D-ribose 1-phosphate + adenine</text>
        <dbReference type="Rhea" id="RHEA:11852"/>
        <dbReference type="ChEBI" id="CHEBI:16708"/>
        <dbReference type="ChEBI" id="CHEBI:17509"/>
        <dbReference type="ChEBI" id="CHEBI:43474"/>
        <dbReference type="ChEBI" id="CHEBI:58533"/>
        <dbReference type="EC" id="2.4.2.28"/>
    </reaction>
    <physiologicalReaction direction="left-to-right" evidence="9">
        <dbReference type="Rhea" id="RHEA:11853"/>
    </physiologicalReaction>
</comment>
<proteinExistence type="inferred from homology"/>
<dbReference type="EMBL" id="WELI01000010">
    <property type="protein sequence ID" value="KAB7727515.1"/>
    <property type="molecule type" value="Genomic_DNA"/>
</dbReference>
<reference evidence="11 12" key="1">
    <citation type="submission" date="2019-10" db="EMBL/GenBank/DDBJ databases">
        <title>Rudanella paleaurantiibacter sp. nov., isolated from sludge.</title>
        <authorList>
            <person name="Xu S.Q."/>
        </authorList>
    </citation>
    <scope>NUCLEOTIDE SEQUENCE [LARGE SCALE GENOMIC DNA]</scope>
    <source>
        <strain evidence="11 12">HX-22-17</strain>
    </source>
</reference>
<comment type="catalytic activity">
    <reaction evidence="7">
        <text>adenosine + H2O + H(+) = inosine + NH4(+)</text>
        <dbReference type="Rhea" id="RHEA:24408"/>
        <dbReference type="ChEBI" id="CHEBI:15377"/>
        <dbReference type="ChEBI" id="CHEBI:15378"/>
        <dbReference type="ChEBI" id="CHEBI:16335"/>
        <dbReference type="ChEBI" id="CHEBI:17596"/>
        <dbReference type="ChEBI" id="CHEBI:28938"/>
        <dbReference type="EC" id="3.5.4.4"/>
    </reaction>
    <physiologicalReaction direction="left-to-right" evidence="7">
        <dbReference type="Rhea" id="RHEA:24409"/>
    </physiologicalReaction>
</comment>
<evidence type="ECO:0000256" key="3">
    <source>
        <dbReference type="ARBA" id="ARBA00022679"/>
    </source>
</evidence>
<dbReference type="NCBIfam" id="TIGR00726">
    <property type="entry name" value="peptidoglycan editing factor PgeF"/>
    <property type="match status" value="1"/>
</dbReference>
<keyword evidence="12" id="KW-1185">Reference proteome</keyword>
<evidence type="ECO:0000256" key="10">
    <source>
        <dbReference type="RuleBase" id="RU361274"/>
    </source>
</evidence>
<dbReference type="GO" id="GO:0017061">
    <property type="term" value="F:S-methyl-5-thioadenosine phosphorylase activity"/>
    <property type="evidence" value="ECO:0007669"/>
    <property type="project" value="UniProtKB-EC"/>
</dbReference>